<proteinExistence type="predicted"/>
<evidence type="ECO:0000313" key="3">
    <source>
        <dbReference type="Proteomes" id="UP001262754"/>
    </source>
</evidence>
<accession>A0ABU1MZS5</accession>
<comment type="caution">
    <text evidence="2">The sequence shown here is derived from an EMBL/GenBank/DDBJ whole genome shotgun (WGS) entry which is preliminary data.</text>
</comment>
<name>A0ABU1MZS5_9CAUL</name>
<evidence type="ECO:0000256" key="1">
    <source>
        <dbReference type="SAM" id="Phobius"/>
    </source>
</evidence>
<feature type="transmembrane region" description="Helical" evidence="1">
    <location>
        <begin position="36"/>
        <end position="57"/>
    </location>
</feature>
<keyword evidence="3" id="KW-1185">Reference proteome</keyword>
<keyword evidence="1" id="KW-0472">Membrane</keyword>
<organism evidence="2 3">
    <name type="scientific">Caulobacter rhizosphaerae</name>
    <dbReference type="NCBI Taxonomy" id="2010972"/>
    <lineage>
        <taxon>Bacteria</taxon>
        <taxon>Pseudomonadati</taxon>
        <taxon>Pseudomonadota</taxon>
        <taxon>Alphaproteobacteria</taxon>
        <taxon>Caulobacterales</taxon>
        <taxon>Caulobacteraceae</taxon>
        <taxon>Caulobacter</taxon>
    </lineage>
</organism>
<dbReference type="Proteomes" id="UP001262754">
    <property type="component" value="Unassembled WGS sequence"/>
</dbReference>
<keyword evidence="1" id="KW-0812">Transmembrane</keyword>
<sequence>MLTGMDLADSTLDTAALAYARALLRKPARRQKMGPVLAAAAFAALSAVTFAAVMVMAPPAVVQHLPSDRLGD</sequence>
<reference evidence="2 3" key="1">
    <citation type="submission" date="2023-07" db="EMBL/GenBank/DDBJ databases">
        <title>Sorghum-associated microbial communities from plants grown in Nebraska, USA.</title>
        <authorList>
            <person name="Schachtman D."/>
        </authorList>
    </citation>
    <scope>NUCLEOTIDE SEQUENCE [LARGE SCALE GENOMIC DNA]</scope>
    <source>
        <strain evidence="2 3">DS2154</strain>
    </source>
</reference>
<evidence type="ECO:0000313" key="2">
    <source>
        <dbReference type="EMBL" id="MDR6531345.1"/>
    </source>
</evidence>
<keyword evidence="1" id="KW-1133">Transmembrane helix</keyword>
<gene>
    <name evidence="2" type="ORF">J2800_002087</name>
</gene>
<dbReference type="EMBL" id="JAVDRL010000005">
    <property type="protein sequence ID" value="MDR6531345.1"/>
    <property type="molecule type" value="Genomic_DNA"/>
</dbReference>
<protein>
    <submittedName>
        <fullName evidence="2">Uncharacterized protein</fullName>
    </submittedName>
</protein>